<keyword evidence="1" id="KW-0812">Transmembrane</keyword>
<feature type="transmembrane region" description="Helical" evidence="1">
    <location>
        <begin position="34"/>
        <end position="52"/>
    </location>
</feature>
<feature type="transmembrane region" description="Helical" evidence="1">
    <location>
        <begin position="141"/>
        <end position="158"/>
    </location>
</feature>
<dbReference type="EMBL" id="JAFHKS010000042">
    <property type="protein sequence ID" value="MBN3544947.1"/>
    <property type="molecule type" value="Genomic_DNA"/>
</dbReference>
<feature type="transmembrane region" description="Helical" evidence="1">
    <location>
        <begin position="112"/>
        <end position="135"/>
    </location>
</feature>
<evidence type="ECO:0000256" key="1">
    <source>
        <dbReference type="SAM" id="Phobius"/>
    </source>
</evidence>
<feature type="transmembrane region" description="Helical" evidence="1">
    <location>
        <begin position="228"/>
        <end position="244"/>
    </location>
</feature>
<sequence length="245" mass="27542">MTIFLSFIFAIGFAIIHLSSKSMNFIKESPRSKFLSFAGGVAVSYVFLHLLPELDHYQESVGHTLNNGAGKYLENHIYAVAMLGLALFYGLERLVKNSKKKQSGNSEEAAASIGVFWIHITSFFFYNSVIGYLLIRDEYETHWGMFFFFTALSIHFIANDRGLRKDHKHIYDKYGRVLLAVAPVLGWGIGVITEVHELIISVLVALLVGAITFNVLKEELPEERESSFTAFISGLAVYSVLMMLI</sequence>
<organism evidence="2 3">
    <name type="scientific">Fictibacillus barbaricus</name>
    <dbReference type="NCBI Taxonomy" id="182136"/>
    <lineage>
        <taxon>Bacteria</taxon>
        <taxon>Bacillati</taxon>
        <taxon>Bacillota</taxon>
        <taxon>Bacilli</taxon>
        <taxon>Bacillales</taxon>
        <taxon>Fictibacillaceae</taxon>
        <taxon>Fictibacillus</taxon>
    </lineage>
</organism>
<feature type="transmembrane region" description="Helical" evidence="1">
    <location>
        <begin position="6"/>
        <end position="22"/>
    </location>
</feature>
<feature type="transmembrane region" description="Helical" evidence="1">
    <location>
        <begin position="174"/>
        <end position="192"/>
    </location>
</feature>
<gene>
    <name evidence="2" type="ORF">JYA64_06560</name>
</gene>
<feature type="transmembrane region" description="Helical" evidence="1">
    <location>
        <begin position="198"/>
        <end position="216"/>
    </location>
</feature>
<keyword evidence="3" id="KW-1185">Reference proteome</keyword>
<keyword evidence="1" id="KW-0472">Membrane</keyword>
<name>A0ABS2ZBA6_9BACL</name>
<accession>A0ABS2ZBA6</accession>
<evidence type="ECO:0008006" key="4">
    <source>
        <dbReference type="Google" id="ProtNLM"/>
    </source>
</evidence>
<reference evidence="2 3" key="1">
    <citation type="submission" date="2021-01" db="EMBL/GenBank/DDBJ databases">
        <title>Genome Sequencing of Type Strains.</title>
        <authorList>
            <person name="Lemaire J.F."/>
            <person name="Inderbitzin P."/>
            <person name="Collins S.B."/>
            <person name="Wespe N."/>
            <person name="Knight-Connoni V."/>
        </authorList>
    </citation>
    <scope>NUCLEOTIDE SEQUENCE [LARGE SCALE GENOMIC DNA]</scope>
    <source>
        <strain evidence="2 3">DSM 14730</strain>
    </source>
</reference>
<protein>
    <recommendedName>
        <fullName evidence="4">ZIP Zinc transporter</fullName>
    </recommendedName>
</protein>
<feature type="transmembrane region" description="Helical" evidence="1">
    <location>
        <begin position="72"/>
        <end position="91"/>
    </location>
</feature>
<keyword evidence="1" id="KW-1133">Transmembrane helix</keyword>
<dbReference type="RefSeq" id="WP_188403405.1">
    <property type="nucleotide sequence ID" value="NZ_BMCE01000002.1"/>
</dbReference>
<evidence type="ECO:0000313" key="2">
    <source>
        <dbReference type="EMBL" id="MBN3544947.1"/>
    </source>
</evidence>
<comment type="caution">
    <text evidence="2">The sequence shown here is derived from an EMBL/GenBank/DDBJ whole genome shotgun (WGS) entry which is preliminary data.</text>
</comment>
<dbReference type="Proteomes" id="UP001319060">
    <property type="component" value="Unassembled WGS sequence"/>
</dbReference>
<evidence type="ECO:0000313" key="3">
    <source>
        <dbReference type="Proteomes" id="UP001319060"/>
    </source>
</evidence>
<proteinExistence type="predicted"/>